<gene>
    <name evidence="1" type="ORF">KUCAC02_021820</name>
</gene>
<reference evidence="1" key="1">
    <citation type="submission" date="2022-05" db="EMBL/GenBank/DDBJ databases">
        <title>Chromosome-level genome of Chaenocephalus aceratus.</title>
        <authorList>
            <person name="Park H."/>
        </authorList>
    </citation>
    <scope>NUCLEOTIDE SEQUENCE</scope>
    <source>
        <strain evidence="1">KU_202001</strain>
    </source>
</reference>
<proteinExistence type="predicted"/>
<dbReference type="EMBL" id="CM043790">
    <property type="protein sequence ID" value="KAI4826179.1"/>
    <property type="molecule type" value="Genomic_DNA"/>
</dbReference>
<accession>A0ACB9XIK5</accession>
<protein>
    <submittedName>
        <fullName evidence="1">Uncharacterized protein</fullName>
    </submittedName>
</protein>
<sequence>MSRTSLETQKLDLMDEVSFLKLKLCVVNLISDLQEQMCRFQEEISTRIQEKRALEEREARQGEPRGPPGRSLGAGSVSSDLSLAASDPLRPDGGQNYVLVAGSTVWFCFLRCLLHVEALFQGMMMCFTRVKQLKREVEGLQGEKGQYERKLRATKWLVGQLSSLQLKVEHMQQLEESWRSAQVPLFPPLCCLSSCFYVSLPLISGVMLFKSSHGFQEHISQPAPLPSSYELAIVI</sequence>
<organism evidence="1 2">
    <name type="scientific">Chaenocephalus aceratus</name>
    <name type="common">Blackfin icefish</name>
    <name type="synonym">Chaenichthys aceratus</name>
    <dbReference type="NCBI Taxonomy" id="36190"/>
    <lineage>
        <taxon>Eukaryota</taxon>
        <taxon>Metazoa</taxon>
        <taxon>Chordata</taxon>
        <taxon>Craniata</taxon>
        <taxon>Vertebrata</taxon>
        <taxon>Euteleostomi</taxon>
        <taxon>Actinopterygii</taxon>
        <taxon>Neopterygii</taxon>
        <taxon>Teleostei</taxon>
        <taxon>Neoteleostei</taxon>
        <taxon>Acanthomorphata</taxon>
        <taxon>Eupercaria</taxon>
        <taxon>Perciformes</taxon>
        <taxon>Notothenioidei</taxon>
        <taxon>Channichthyidae</taxon>
        <taxon>Chaenocephalus</taxon>
    </lineage>
</organism>
<evidence type="ECO:0000313" key="1">
    <source>
        <dbReference type="EMBL" id="KAI4826179.1"/>
    </source>
</evidence>
<name>A0ACB9XIK5_CHAAC</name>
<keyword evidence="2" id="KW-1185">Reference proteome</keyword>
<dbReference type="Proteomes" id="UP001057452">
    <property type="component" value="Chromosome 6"/>
</dbReference>
<evidence type="ECO:0000313" key="2">
    <source>
        <dbReference type="Proteomes" id="UP001057452"/>
    </source>
</evidence>
<comment type="caution">
    <text evidence="1">The sequence shown here is derived from an EMBL/GenBank/DDBJ whole genome shotgun (WGS) entry which is preliminary data.</text>
</comment>